<evidence type="ECO:0000256" key="1">
    <source>
        <dbReference type="SAM" id="MobiDB-lite"/>
    </source>
</evidence>
<dbReference type="OrthoDB" id="8074373at2"/>
<keyword evidence="5" id="KW-1185">Reference proteome</keyword>
<feature type="domain" description="SH3b" evidence="3">
    <location>
        <begin position="22"/>
        <end position="85"/>
    </location>
</feature>
<gene>
    <name evidence="4" type="ORF">FJU11_13915</name>
</gene>
<name>A0A506U183_9HYPH</name>
<protein>
    <submittedName>
        <fullName evidence="4">Ligand-binding protein SH3</fullName>
    </submittedName>
</protein>
<evidence type="ECO:0000259" key="3">
    <source>
        <dbReference type="SMART" id="SM00287"/>
    </source>
</evidence>
<organism evidence="4 5">
    <name type="scientific">Pararhizobium mangrovi</name>
    <dbReference type="NCBI Taxonomy" id="2590452"/>
    <lineage>
        <taxon>Bacteria</taxon>
        <taxon>Pseudomonadati</taxon>
        <taxon>Pseudomonadota</taxon>
        <taxon>Alphaproteobacteria</taxon>
        <taxon>Hyphomicrobiales</taxon>
        <taxon>Rhizobiaceae</taxon>
        <taxon>Rhizobium/Agrobacterium group</taxon>
        <taxon>Pararhizobium</taxon>
    </lineage>
</organism>
<feature type="region of interest" description="Disordered" evidence="1">
    <location>
        <begin position="120"/>
        <end position="180"/>
    </location>
</feature>
<comment type="caution">
    <text evidence="4">The sequence shown here is derived from an EMBL/GenBank/DDBJ whole genome shotgun (WGS) entry which is preliminary data.</text>
</comment>
<accession>A0A506U183</accession>
<feature type="chain" id="PRO_5021458845" evidence="2">
    <location>
        <begin position="23"/>
        <end position="180"/>
    </location>
</feature>
<dbReference type="Gene3D" id="2.30.30.40">
    <property type="entry name" value="SH3 Domains"/>
    <property type="match status" value="1"/>
</dbReference>
<dbReference type="EMBL" id="VHLH01000027">
    <property type="protein sequence ID" value="TPW26695.1"/>
    <property type="molecule type" value="Genomic_DNA"/>
</dbReference>
<sequence length="180" mass="20175">MMKTVFATALATSLLGIGAASAAPAMVTTSLNLRSGPGTGYRVETAMPNGAIVNVVGCTRGYNWCRVRWNGHDGWASSNYLASRQAHHRGQRYARSGAAIGIPLIAGAVIGSVLTNHNHDSHHHDYRGDHRRDRGHHSNRDRDDHGRHARRDHDDHDRHASRGDDRNHDRDDHRRWRRDH</sequence>
<dbReference type="Proteomes" id="UP000320314">
    <property type="component" value="Unassembled WGS sequence"/>
</dbReference>
<feature type="compositionally biased region" description="Basic and acidic residues" evidence="1">
    <location>
        <begin position="120"/>
        <end position="174"/>
    </location>
</feature>
<feature type="signal peptide" evidence="2">
    <location>
        <begin position="1"/>
        <end position="22"/>
    </location>
</feature>
<evidence type="ECO:0000313" key="5">
    <source>
        <dbReference type="Proteomes" id="UP000320314"/>
    </source>
</evidence>
<dbReference type="SMART" id="SM00287">
    <property type="entry name" value="SH3b"/>
    <property type="match status" value="1"/>
</dbReference>
<dbReference type="RefSeq" id="WP_141167674.1">
    <property type="nucleotide sequence ID" value="NZ_VHLH01000027.1"/>
</dbReference>
<evidence type="ECO:0000313" key="4">
    <source>
        <dbReference type="EMBL" id="TPW26695.1"/>
    </source>
</evidence>
<dbReference type="AlphaFoldDB" id="A0A506U183"/>
<keyword evidence="2" id="KW-0732">Signal</keyword>
<evidence type="ECO:0000256" key="2">
    <source>
        <dbReference type="SAM" id="SignalP"/>
    </source>
</evidence>
<dbReference type="InterPro" id="IPR003646">
    <property type="entry name" value="SH3-like_bac-type"/>
</dbReference>
<reference evidence="4 5" key="1">
    <citation type="submission" date="2019-06" db="EMBL/GenBank/DDBJ databases">
        <authorList>
            <person name="Li M."/>
        </authorList>
    </citation>
    <scope>NUCLEOTIDE SEQUENCE [LARGE SCALE GENOMIC DNA]</scope>
    <source>
        <strain evidence="4 5">BGMRC6574</strain>
    </source>
</reference>
<dbReference type="Pfam" id="PF08239">
    <property type="entry name" value="SH3_3"/>
    <property type="match status" value="1"/>
</dbReference>
<proteinExistence type="predicted"/>